<gene>
    <name evidence="1" type="ORF">H0H81_012594</name>
</gene>
<comment type="caution">
    <text evidence="1">The sequence shown here is derived from an EMBL/GenBank/DDBJ whole genome shotgun (WGS) entry which is preliminary data.</text>
</comment>
<dbReference type="InterPro" id="IPR036052">
    <property type="entry name" value="TrpB-like_PALP_sf"/>
</dbReference>
<evidence type="ECO:0000313" key="2">
    <source>
        <dbReference type="Proteomes" id="UP000717328"/>
    </source>
</evidence>
<name>A0A9P7KM75_9AGAR</name>
<accession>A0A9P7KM75</accession>
<dbReference type="AlphaFoldDB" id="A0A9P7KM75"/>
<keyword evidence="2" id="KW-1185">Reference proteome</keyword>
<dbReference type="OrthoDB" id="10259545at2759"/>
<organism evidence="1 2">
    <name type="scientific">Sphagnurus paluster</name>
    <dbReference type="NCBI Taxonomy" id="117069"/>
    <lineage>
        <taxon>Eukaryota</taxon>
        <taxon>Fungi</taxon>
        <taxon>Dikarya</taxon>
        <taxon>Basidiomycota</taxon>
        <taxon>Agaricomycotina</taxon>
        <taxon>Agaricomycetes</taxon>
        <taxon>Agaricomycetidae</taxon>
        <taxon>Agaricales</taxon>
        <taxon>Tricholomatineae</taxon>
        <taxon>Lyophyllaceae</taxon>
        <taxon>Sphagnurus</taxon>
    </lineage>
</organism>
<dbReference type="Gene3D" id="3.40.50.1100">
    <property type="match status" value="1"/>
</dbReference>
<protein>
    <submittedName>
        <fullName evidence="1">Uncharacterized protein</fullName>
    </submittedName>
</protein>
<sequence length="123" mass="13654">MPDDVALEKVKALEALGATVERVRPASIVDKKQNLARQRATRFGRHNSINKSDIASRPHIIPSSSSSVVVTTTSLRVNFDTEDHQNNEDYLTKPRGFFADQFEASRSSSVDENPSIIILTESK</sequence>
<reference evidence="1" key="1">
    <citation type="submission" date="2021-02" db="EMBL/GenBank/DDBJ databases">
        <authorList>
            <person name="Nieuwenhuis M."/>
            <person name="Van De Peppel L.J.J."/>
        </authorList>
    </citation>
    <scope>NUCLEOTIDE SEQUENCE</scope>
    <source>
        <strain evidence="1">D49</strain>
    </source>
</reference>
<dbReference type="EMBL" id="JABCKI010000048">
    <property type="protein sequence ID" value="KAG5653520.1"/>
    <property type="molecule type" value="Genomic_DNA"/>
</dbReference>
<reference evidence="1" key="2">
    <citation type="submission" date="2021-10" db="EMBL/GenBank/DDBJ databases">
        <title>Phylogenomics reveals ancestral predisposition of the termite-cultivated fungus Termitomyces towards a domesticated lifestyle.</title>
        <authorList>
            <person name="Auxier B."/>
            <person name="Grum-Grzhimaylo A."/>
            <person name="Cardenas M.E."/>
            <person name="Lodge J.D."/>
            <person name="Laessoe T."/>
            <person name="Pedersen O."/>
            <person name="Smith M.E."/>
            <person name="Kuyper T.W."/>
            <person name="Franco-Molano E.A."/>
            <person name="Baroni T.J."/>
            <person name="Aanen D.K."/>
        </authorList>
    </citation>
    <scope>NUCLEOTIDE SEQUENCE</scope>
    <source>
        <strain evidence="1">D49</strain>
    </source>
</reference>
<proteinExistence type="predicted"/>
<evidence type="ECO:0000313" key="1">
    <source>
        <dbReference type="EMBL" id="KAG5653520.1"/>
    </source>
</evidence>
<dbReference type="Proteomes" id="UP000717328">
    <property type="component" value="Unassembled WGS sequence"/>
</dbReference>